<accession>A0AA41PWZ1</accession>
<dbReference type="InterPro" id="IPR003439">
    <property type="entry name" value="ABC_transporter-like_ATP-bd"/>
</dbReference>
<dbReference type="InterPro" id="IPR025302">
    <property type="entry name" value="DrrA1/2-like_C"/>
</dbReference>
<evidence type="ECO:0000259" key="6">
    <source>
        <dbReference type="PROSITE" id="PS50893"/>
    </source>
</evidence>
<dbReference type="SMART" id="SM00382">
    <property type="entry name" value="AAA"/>
    <property type="match status" value="1"/>
</dbReference>
<dbReference type="Proteomes" id="UP001165378">
    <property type="component" value="Unassembled WGS sequence"/>
</dbReference>
<organism evidence="7 8">
    <name type="scientific">Yinghuangia soli</name>
    <dbReference type="NCBI Taxonomy" id="2908204"/>
    <lineage>
        <taxon>Bacteria</taxon>
        <taxon>Bacillati</taxon>
        <taxon>Actinomycetota</taxon>
        <taxon>Actinomycetes</taxon>
        <taxon>Kitasatosporales</taxon>
        <taxon>Streptomycetaceae</taxon>
        <taxon>Yinghuangia</taxon>
    </lineage>
</organism>
<dbReference type="EMBL" id="JAKFHA010000001">
    <property type="protein sequence ID" value="MCF2526374.1"/>
    <property type="molecule type" value="Genomic_DNA"/>
</dbReference>
<evidence type="ECO:0000256" key="4">
    <source>
        <dbReference type="ARBA" id="ARBA00022840"/>
    </source>
</evidence>
<dbReference type="PANTHER" id="PTHR43335">
    <property type="entry name" value="ABC TRANSPORTER, ATP-BINDING PROTEIN"/>
    <property type="match status" value="1"/>
</dbReference>
<feature type="region of interest" description="Disordered" evidence="5">
    <location>
        <begin position="296"/>
        <end position="323"/>
    </location>
</feature>
<dbReference type="PANTHER" id="PTHR43335:SF4">
    <property type="entry name" value="ABC TRANSPORTER, ATP-BINDING PROTEIN"/>
    <property type="match status" value="1"/>
</dbReference>
<dbReference type="GO" id="GO:0016887">
    <property type="term" value="F:ATP hydrolysis activity"/>
    <property type="evidence" value="ECO:0007669"/>
    <property type="project" value="InterPro"/>
</dbReference>
<evidence type="ECO:0000256" key="3">
    <source>
        <dbReference type="ARBA" id="ARBA00022741"/>
    </source>
</evidence>
<evidence type="ECO:0000256" key="5">
    <source>
        <dbReference type="SAM" id="MobiDB-lite"/>
    </source>
</evidence>
<dbReference type="SUPFAM" id="SSF52540">
    <property type="entry name" value="P-loop containing nucleoside triphosphate hydrolases"/>
    <property type="match status" value="1"/>
</dbReference>
<gene>
    <name evidence="7" type="ORF">LZ495_03940</name>
</gene>
<dbReference type="PROSITE" id="PS50893">
    <property type="entry name" value="ABC_TRANSPORTER_2"/>
    <property type="match status" value="1"/>
</dbReference>
<keyword evidence="8" id="KW-1185">Reference proteome</keyword>
<keyword evidence="2" id="KW-0813">Transport</keyword>
<dbReference type="InterPro" id="IPR003593">
    <property type="entry name" value="AAA+_ATPase"/>
</dbReference>
<protein>
    <submittedName>
        <fullName evidence="7">ATP-binding cassette domain-containing protein</fullName>
    </submittedName>
</protein>
<comment type="caution">
    <text evidence="7">The sequence shown here is derived from an EMBL/GenBank/DDBJ whole genome shotgun (WGS) entry which is preliminary data.</text>
</comment>
<name>A0AA41PWZ1_9ACTN</name>
<dbReference type="InterPro" id="IPR027417">
    <property type="entry name" value="P-loop_NTPase"/>
</dbReference>
<keyword evidence="3" id="KW-0547">Nucleotide-binding</keyword>
<dbReference type="AlphaFoldDB" id="A0AA41PWZ1"/>
<feature type="domain" description="ABC transporter" evidence="6">
    <location>
        <begin position="2"/>
        <end position="229"/>
    </location>
</feature>
<proteinExistence type="inferred from homology"/>
<keyword evidence="4 7" id="KW-0067">ATP-binding</keyword>
<dbReference type="Pfam" id="PF13732">
    <property type="entry name" value="DrrA1-3_C"/>
    <property type="match status" value="1"/>
</dbReference>
<evidence type="ECO:0000256" key="1">
    <source>
        <dbReference type="ARBA" id="ARBA00005417"/>
    </source>
</evidence>
<feature type="compositionally biased region" description="Low complexity" evidence="5">
    <location>
        <begin position="297"/>
        <end position="315"/>
    </location>
</feature>
<dbReference type="Pfam" id="PF00005">
    <property type="entry name" value="ABC_tran"/>
    <property type="match status" value="1"/>
</dbReference>
<dbReference type="PROSITE" id="PS00211">
    <property type="entry name" value="ABC_TRANSPORTER_1"/>
    <property type="match status" value="1"/>
</dbReference>
<evidence type="ECO:0000313" key="8">
    <source>
        <dbReference type="Proteomes" id="UP001165378"/>
    </source>
</evidence>
<reference evidence="7" key="1">
    <citation type="submission" date="2022-01" db="EMBL/GenBank/DDBJ databases">
        <title>Genome-Based Taxonomic Classification of the Phylum Actinobacteria.</title>
        <authorList>
            <person name="Gao Y."/>
        </authorList>
    </citation>
    <scope>NUCLEOTIDE SEQUENCE</scope>
    <source>
        <strain evidence="7">KLBMP 8922</strain>
    </source>
</reference>
<dbReference type="Gene3D" id="3.40.50.300">
    <property type="entry name" value="P-loop containing nucleotide triphosphate hydrolases"/>
    <property type="match status" value="1"/>
</dbReference>
<dbReference type="GO" id="GO:0005524">
    <property type="term" value="F:ATP binding"/>
    <property type="evidence" value="ECO:0007669"/>
    <property type="project" value="UniProtKB-KW"/>
</dbReference>
<evidence type="ECO:0000313" key="7">
    <source>
        <dbReference type="EMBL" id="MCF2526374.1"/>
    </source>
</evidence>
<dbReference type="RefSeq" id="WP_235050411.1">
    <property type="nucleotide sequence ID" value="NZ_JAKFHA010000001.1"/>
</dbReference>
<dbReference type="InterPro" id="IPR017871">
    <property type="entry name" value="ABC_transporter-like_CS"/>
</dbReference>
<sequence>MLDLIGLGKRFGDKTVLQDLSFSVGPGQMFGFVGTNGAGKTTTMRIAMGVLAGDRGEVRWQGRAADAGTRRRWGYMPEERGLYAKMRILDQLVYFAELHGMSRPDARRSAEEWLRTLGVSGAPGDRLETLSLGNQQRVQLAAALVHEPELLILDEPFSGLDPVGVDVMAQALRSRVERGVSVVFSSHQLELVEQLCDAVGIIKDGRMHAVGTVQELRGGDRAVRYRVQVDAPGPWAHAVPGVTVLADGADGVLVELAPGTGEQGLLDAARAAGRVRAFAPVDPSLAELFREVVNGTAHAPSEAPSGPSEAPSWPAEGREEARA</sequence>
<evidence type="ECO:0000256" key="2">
    <source>
        <dbReference type="ARBA" id="ARBA00022448"/>
    </source>
</evidence>
<comment type="similarity">
    <text evidence="1">Belongs to the ABC transporter superfamily.</text>
</comment>